<keyword evidence="1" id="KW-1133">Transmembrane helix</keyword>
<comment type="caution">
    <text evidence="2">The sequence shown here is derived from an EMBL/GenBank/DDBJ whole genome shotgun (WGS) entry which is preliminary data.</text>
</comment>
<sequence length="55" mass="5915">MKELMQNNLFRIILVAGLASLGSIVGTFVAIPVMVHYLGISDPLEILQMALKTGS</sequence>
<dbReference type="AlphaFoldDB" id="A0A062V6G8"/>
<evidence type="ECO:0000256" key="1">
    <source>
        <dbReference type="SAM" id="Phobius"/>
    </source>
</evidence>
<feature type="transmembrane region" description="Helical" evidence="1">
    <location>
        <begin position="12"/>
        <end position="35"/>
    </location>
</feature>
<protein>
    <submittedName>
        <fullName evidence="2">Uncharacterized protein</fullName>
    </submittedName>
</protein>
<accession>A0A062V6G8</accession>
<dbReference type="EMBL" id="JMIY01000005">
    <property type="protein sequence ID" value="KCZ71374.1"/>
    <property type="molecule type" value="Genomic_DNA"/>
</dbReference>
<dbReference type="Proteomes" id="UP000027153">
    <property type="component" value="Unassembled WGS sequence"/>
</dbReference>
<gene>
    <name evidence="2" type="ORF">ANME2D_02101</name>
</gene>
<keyword evidence="1" id="KW-0812">Transmembrane</keyword>
<name>A0A062V6G8_9EURY</name>
<dbReference type="RefSeq" id="WP_157834061.1">
    <property type="nucleotide sequence ID" value="NZ_JMIY01000005.1"/>
</dbReference>
<organism evidence="2 3">
    <name type="scientific">Candidatus Methanoperedens nitratireducens</name>
    <dbReference type="NCBI Taxonomy" id="1392998"/>
    <lineage>
        <taxon>Archaea</taxon>
        <taxon>Methanobacteriati</taxon>
        <taxon>Methanobacteriota</taxon>
        <taxon>Stenosarchaea group</taxon>
        <taxon>Methanomicrobia</taxon>
        <taxon>Methanosarcinales</taxon>
        <taxon>ANME-2 cluster</taxon>
        <taxon>Candidatus Methanoperedentaceae</taxon>
        <taxon>Candidatus Methanoperedens</taxon>
    </lineage>
</organism>
<proteinExistence type="predicted"/>
<keyword evidence="3" id="KW-1185">Reference proteome</keyword>
<reference evidence="2 3" key="1">
    <citation type="journal article" date="2013" name="Nature">
        <title>Anaerobic oxidation of methane coupled to nitrate reduction in a novel archaeal lineage.</title>
        <authorList>
            <person name="Haroon M.F."/>
            <person name="Hu S."/>
            <person name="Shi Y."/>
            <person name="Imelfort M."/>
            <person name="Keller J."/>
            <person name="Hugenholtz P."/>
            <person name="Yuan Z."/>
            <person name="Tyson G.W."/>
        </authorList>
    </citation>
    <scope>NUCLEOTIDE SEQUENCE [LARGE SCALE GENOMIC DNA]</scope>
    <source>
        <strain evidence="2 3">ANME-2d</strain>
    </source>
</reference>
<evidence type="ECO:0000313" key="2">
    <source>
        <dbReference type="EMBL" id="KCZ71374.1"/>
    </source>
</evidence>
<keyword evidence="1" id="KW-0472">Membrane</keyword>
<evidence type="ECO:0000313" key="3">
    <source>
        <dbReference type="Proteomes" id="UP000027153"/>
    </source>
</evidence>